<proteinExistence type="predicted"/>
<feature type="region of interest" description="Disordered" evidence="1">
    <location>
        <begin position="2355"/>
        <end position="2412"/>
    </location>
</feature>
<organism evidence="2 3">
    <name type="scientific">Theileria orientalis</name>
    <dbReference type="NCBI Taxonomy" id="68886"/>
    <lineage>
        <taxon>Eukaryota</taxon>
        <taxon>Sar</taxon>
        <taxon>Alveolata</taxon>
        <taxon>Apicomplexa</taxon>
        <taxon>Aconoidasida</taxon>
        <taxon>Piroplasmida</taxon>
        <taxon>Theileriidae</taxon>
        <taxon>Theileria</taxon>
    </lineage>
</organism>
<dbReference type="EMBL" id="CP056066">
    <property type="protein sequence ID" value="UKJ89298.1"/>
    <property type="molecule type" value="Genomic_DNA"/>
</dbReference>
<sequence>MFGYVILWEYDPNQRGGIYPRSVYHDTTNNVLVLRFTGLAMTFENTTDGWIFTESGPLAVKFHVVDPKDNNNAVELASDQFTITESGDVTTFTIADGVDCIALTYGPDLLWQHDPNQRGGKHPKSLDYNKSTDTLVLKFDGLDMSFAKNADGEWEYTETATSRSKRVISPPLVASSAKSRVKLFKVNPRNPANPLELDANEYTSTATGNVVTYKIARNVNCVKLMFGYVILWEYDPNQRGGIYPRSVYHDTTTNVLVLRFTGLAMTFENTTDGWIFTESGPLAVKFHVVDPKDNNNAVELASDQFTITESGDVTTFTIADGVDCIALTYGPDLLWQHDPNQRGGKHPKSLDYNKSTDTLVLKFDGLDMSFAKNADGEWEYTETDISFSNTDITLTKISPEPLSTFSSTDSFTDIIHTRSSSTLTSRTIKNGFDLDISSDTKSCIKFEYDKVGRYVTYSAKDNYAFKLVKDDNTVIWKTTDFINTYRVEVDLMNYDAKALIVYMGSTKFVFMKDGYNKPWNDIDLAKVNPKSININSEHESYFYKNKLDNNVRKFTAKTGFTFKGAHEYVDNNKIEIWKTDKESEYATKIVNEGGNKVTIHLANGSTKVIEKGSDGKWPEVTDTSTTSTDTSHKTGVHLNIKSDTESNNKLHYKKDGKIATYTALDGFGFASVKYNGDSCSSTGNTLWEAKSDKYYASKVEHIDYWYTHMEEINIYLYDGTKRKFYKNLNMAWTEVDLYKLNPKPMNISMTEETYYQTPITRDGFKVFVSKPPFIFDKLIQSPWYERHSSATHVWSTTDPNEYVKEVFQDSIGDSSISNVTMHLINGDYRHVKYLNSNWVERSSHIELDLDHKQSTFEYTYTENKYIRTYEPKFDFVFSKVQIHKVSDCGDSVTIWERNNSDGYTKKIVAKGDTNLTIYIGDDRTPKVFYKVSEGKWKEDTEASTKATKISCEPYSIFSPAITSPKTGIDININVDIESTDKFDYEKDGQHITYTPKGNYAFKLVKEDHTELWNAIDHTNYSQRIDVDVMNKDAIAVTIYMPGNKTKVFMKSCKNEHWAEIGKSQLDDESFNIDYPYETYFYTNNLRGNIRTFISKTGFTFKDAIEVIDNNRVEIWKTSNKNEYAYKIEVDLMNNDSKAVTVYMARNKTKVFRKDCKNDPWTEINISEIKPMLVDITDDKETYFYSNKFDNDVRTFTAKKGFAFNFVNDGTGTNKIEIWKTDKESEYANKIVVDLMHTDTKAVTIHLPENNTKVFKKQGKNHPWDEIDTSKLNPEPLNIDYSHETHSYKNELKSRIRTFTPKTGFAFNCVNEYVNDKKVEIWKTDNESGYANKIEVDLINNDTKAVTIYLPEDKTKVFWKYRKNDRWIDLDTTEVIPKSININYLQECYIYKNELKNNVRTFTAKKGFIFKGTIEFVDDNKVEVWKPTKESEYSNKIEVDLMNKDAKAVTFYLPENKTKVFKKDAMNDDWTEIDITIINPMSVNISTDYETYFYSTTLQGSTKIFEPRNGFAFKAVNEYIGIRKVEIWTSKQNEYAKKVEYARRTSGKLDVTIHMDNNEKLLFVKESEFKGWKEIDITVINPKTVNIKYPYKSYFYDIKLHNGVRTFEARDGFVFNVVSEYIGNKRVEIWSTTKENEYAKKVVTKGDNKLIIYIGESTSAYKKVFTKEADGKWRDGITAATTVPPLLASSPKSRVKLLKVNPSDAADLVEIDANEYTSTATGSIVTYKIARGVNCVQLLFDDVLLWAHDSTHHGGIYPRSVYHTSTDVLILRFTGLDMTFENTTDGWIFTESGPLAVKFHVVDPKDNNNAVELASDQFTVTEIGDITTFNINTGVDPIALTYGPGLLWQHDPNQRGGKHPKSLDYNKSTDTLVLKFDGLDMSFAKNADGEWEYTETATSRSKRASSPTLLASSPKSRVKLLKVNPSDAADLVEIDANEYTSTATGNVVTYKIARNVNCVQLLFDDVLLWAHDSTHHGGICPESIYHDTNTDVLVLRFQGLDLTFENTNEGWIFTESGPLAVKFHVVDPNDSNNTVELANNQFTSTTSGDVTTFTIADGVDCIALTYGPDLLWQHDPNERGGIYPKSLDYNKSTDTLVLKFDGLDMTFAKNANGAWEYTETQTSGSGAATTPPISASTQSRVKLLKANLSDPSSPLELDANEYTSTATGSVVTYKIARGVNCVQLLFDDVLLWAHDSTHHGGIYPRSVYHTSTDVLILRFTGLAMTFENTTDGWIFTESGPLAVKFHVVDPKDNNNAVELASDQFTVTEIGDITTFNINTGVDPIALTYGPGLLWQHDPNQRGGKHPKSLDYNKSTDTLVLKFDGLDMSFAKNADGEWEYTETDISEIMSETTLAESGYATQPEDGFSTTGDEDADLSREKVTSATVRPLRGPSRKSNDEILKTNPSSTAKPLELPRSIYPRSVYYDTTTNALILRFTGLDMTFGMNTQGLWGYKEIDIS</sequence>
<evidence type="ECO:0000313" key="3">
    <source>
        <dbReference type="Proteomes" id="UP000244803"/>
    </source>
</evidence>
<accession>A0A976QSF0</accession>
<dbReference type="Proteomes" id="UP000244803">
    <property type="component" value="Chromosome 3"/>
</dbReference>
<reference evidence="2" key="1">
    <citation type="submission" date="2022-07" db="EMBL/GenBank/DDBJ databases">
        <title>Evaluation of T. orientalis genome assembly methods using nanopore sequencing and analysis of variation between genomes.</title>
        <authorList>
            <person name="Yam J."/>
            <person name="Micallef M.L."/>
            <person name="Liu M."/>
            <person name="Djordjevic S.P."/>
            <person name="Bogema D.R."/>
            <person name="Jenkins C."/>
        </authorList>
    </citation>
    <scope>NUCLEOTIDE SEQUENCE</scope>
    <source>
        <strain evidence="2">Fish Creek</strain>
    </source>
</reference>
<evidence type="ECO:0000313" key="2">
    <source>
        <dbReference type="EMBL" id="UKJ89298.1"/>
    </source>
</evidence>
<gene>
    <name evidence="2" type="ORF">MACJ_002546</name>
</gene>
<protein>
    <submittedName>
        <fullName evidence="2">Uncharacterized protein</fullName>
    </submittedName>
</protein>
<evidence type="ECO:0000256" key="1">
    <source>
        <dbReference type="SAM" id="MobiDB-lite"/>
    </source>
</evidence>
<feature type="compositionally biased region" description="Basic and acidic residues" evidence="1">
    <location>
        <begin position="610"/>
        <end position="619"/>
    </location>
</feature>
<dbReference type="Pfam" id="PF04385">
    <property type="entry name" value="FAINT"/>
    <property type="match status" value="1"/>
</dbReference>
<name>A0A976QSF0_THEOR</name>
<dbReference type="OrthoDB" id="10443715at2759"/>
<feature type="region of interest" description="Disordered" evidence="1">
    <location>
        <begin position="610"/>
        <end position="634"/>
    </location>
</feature>
<dbReference type="InterPro" id="IPR007480">
    <property type="entry name" value="DUF529"/>
</dbReference>